<dbReference type="InterPro" id="IPR044730">
    <property type="entry name" value="RNase_H-like_dom_plant"/>
</dbReference>
<dbReference type="PANTHER" id="PTHR47723">
    <property type="entry name" value="OS05G0353850 PROTEIN"/>
    <property type="match status" value="1"/>
</dbReference>
<dbReference type="Pfam" id="PF13456">
    <property type="entry name" value="RVT_3"/>
    <property type="match status" value="1"/>
</dbReference>
<dbReference type="SUPFAM" id="SSF53098">
    <property type="entry name" value="Ribonuclease H-like"/>
    <property type="match status" value="1"/>
</dbReference>
<organism evidence="2 3">
    <name type="scientific">Senna tora</name>
    <dbReference type="NCBI Taxonomy" id="362788"/>
    <lineage>
        <taxon>Eukaryota</taxon>
        <taxon>Viridiplantae</taxon>
        <taxon>Streptophyta</taxon>
        <taxon>Embryophyta</taxon>
        <taxon>Tracheophyta</taxon>
        <taxon>Spermatophyta</taxon>
        <taxon>Magnoliopsida</taxon>
        <taxon>eudicotyledons</taxon>
        <taxon>Gunneridae</taxon>
        <taxon>Pentapetalae</taxon>
        <taxon>rosids</taxon>
        <taxon>fabids</taxon>
        <taxon>Fabales</taxon>
        <taxon>Fabaceae</taxon>
        <taxon>Caesalpinioideae</taxon>
        <taxon>Cassia clade</taxon>
        <taxon>Senna</taxon>
    </lineage>
</organism>
<keyword evidence="3" id="KW-1185">Reference proteome</keyword>
<evidence type="ECO:0000259" key="1">
    <source>
        <dbReference type="Pfam" id="PF13456"/>
    </source>
</evidence>
<dbReference type="PANTHER" id="PTHR47723:SF19">
    <property type="entry name" value="POLYNUCLEOTIDYL TRANSFERASE, RIBONUCLEASE H-LIKE SUPERFAMILY PROTEIN"/>
    <property type="match status" value="1"/>
</dbReference>
<feature type="domain" description="RNase H type-1" evidence="1">
    <location>
        <begin position="29"/>
        <end position="97"/>
    </location>
</feature>
<dbReference type="CDD" id="cd06222">
    <property type="entry name" value="RNase_H_like"/>
    <property type="match status" value="1"/>
</dbReference>
<accession>A0A835CHD7</accession>
<dbReference type="InterPro" id="IPR012337">
    <property type="entry name" value="RNaseH-like_sf"/>
</dbReference>
<dbReference type="InterPro" id="IPR053151">
    <property type="entry name" value="RNase_H-like"/>
</dbReference>
<dbReference type="GO" id="GO:0004523">
    <property type="term" value="F:RNA-DNA hybrid ribonuclease activity"/>
    <property type="evidence" value="ECO:0007669"/>
    <property type="project" value="InterPro"/>
</dbReference>
<dbReference type="OrthoDB" id="1433347at2759"/>
<gene>
    <name evidence="2" type="ORF">G2W53_007569</name>
</gene>
<dbReference type="AlphaFoldDB" id="A0A835CHD7"/>
<dbReference type="GO" id="GO:0003676">
    <property type="term" value="F:nucleic acid binding"/>
    <property type="evidence" value="ECO:0007669"/>
    <property type="project" value="InterPro"/>
</dbReference>
<dbReference type="InterPro" id="IPR002156">
    <property type="entry name" value="RNaseH_domain"/>
</dbReference>
<dbReference type="EMBL" id="JAAIUW010000003">
    <property type="protein sequence ID" value="KAF7839087.1"/>
    <property type="molecule type" value="Genomic_DNA"/>
</dbReference>
<evidence type="ECO:0000313" key="3">
    <source>
        <dbReference type="Proteomes" id="UP000634136"/>
    </source>
</evidence>
<proteinExistence type="predicted"/>
<protein>
    <submittedName>
        <fullName evidence="2">Putative ribonuclease H-like domain-containing protein</fullName>
    </submittedName>
</protein>
<name>A0A835CHD7_9FABA</name>
<sequence>MWVKWNPPGEDWWKLNSNGAYAGNPGPMAAAALGIKLAKDLLCNKIVVESDSLIAVKLLTDDNVSFSHSLGVLINFCKSTLRDFTAVKIQHTLKEGNYCKTPPRAPLI</sequence>
<reference evidence="2" key="1">
    <citation type="submission" date="2020-09" db="EMBL/GenBank/DDBJ databases">
        <title>Genome-Enabled Discovery of Anthraquinone Biosynthesis in Senna tora.</title>
        <authorList>
            <person name="Kang S.-H."/>
            <person name="Pandey R.P."/>
            <person name="Lee C.-M."/>
            <person name="Sim J.-S."/>
            <person name="Jeong J.-T."/>
            <person name="Choi B.-S."/>
            <person name="Jung M."/>
            <person name="Ginzburg D."/>
            <person name="Zhao K."/>
            <person name="Won S.Y."/>
            <person name="Oh T.-J."/>
            <person name="Yu Y."/>
            <person name="Kim N.-H."/>
            <person name="Lee O.R."/>
            <person name="Lee T.-H."/>
            <person name="Bashyal P."/>
            <person name="Kim T.-S."/>
            <person name="Lee W.-H."/>
            <person name="Kawkins C."/>
            <person name="Kim C.-K."/>
            <person name="Kim J.S."/>
            <person name="Ahn B.O."/>
            <person name="Rhee S.Y."/>
            <person name="Sohng J.K."/>
        </authorList>
    </citation>
    <scope>NUCLEOTIDE SEQUENCE</scope>
    <source>
        <tissue evidence="2">Leaf</tissue>
    </source>
</reference>
<evidence type="ECO:0000313" key="2">
    <source>
        <dbReference type="EMBL" id="KAF7839087.1"/>
    </source>
</evidence>
<dbReference type="Proteomes" id="UP000634136">
    <property type="component" value="Unassembled WGS sequence"/>
</dbReference>
<comment type="caution">
    <text evidence="2">The sequence shown here is derived from an EMBL/GenBank/DDBJ whole genome shotgun (WGS) entry which is preliminary data.</text>
</comment>